<dbReference type="Gene3D" id="3.40.50.12710">
    <property type="match status" value="1"/>
</dbReference>
<evidence type="ECO:0000256" key="1">
    <source>
        <dbReference type="ARBA" id="ARBA00022603"/>
    </source>
</evidence>
<dbReference type="InterPro" id="IPR029063">
    <property type="entry name" value="SAM-dependent_MTases_sf"/>
</dbReference>
<dbReference type="InterPro" id="IPR003788">
    <property type="entry name" value="NDUFAF7"/>
</dbReference>
<dbReference type="PANTHER" id="PTHR12049:SF7">
    <property type="entry name" value="PROTEIN ARGININE METHYLTRANSFERASE NDUFAF7, MITOCHONDRIAL"/>
    <property type="match status" value="1"/>
</dbReference>
<keyword evidence="2" id="KW-0808">Transferase</keyword>
<evidence type="ECO:0000313" key="3">
    <source>
        <dbReference type="EMBL" id="EIJ78854.1"/>
    </source>
</evidence>
<dbReference type="PATRIC" id="fig|997296.3.peg.3140"/>
<proteinExistence type="predicted"/>
<gene>
    <name evidence="3" type="ORF">PB1_14889</name>
</gene>
<evidence type="ECO:0008006" key="5">
    <source>
        <dbReference type="Google" id="ProtNLM"/>
    </source>
</evidence>
<keyword evidence="4" id="KW-1185">Reference proteome</keyword>
<keyword evidence="1" id="KW-0489">Methyltransferase</keyword>
<dbReference type="SUPFAM" id="SSF53335">
    <property type="entry name" value="S-adenosyl-L-methionine-dependent methyltransferases"/>
    <property type="match status" value="1"/>
</dbReference>
<dbReference type="GO" id="GO:0032259">
    <property type="term" value="P:methylation"/>
    <property type="evidence" value="ECO:0007669"/>
    <property type="project" value="UniProtKB-KW"/>
</dbReference>
<evidence type="ECO:0000313" key="4">
    <source>
        <dbReference type="Proteomes" id="UP000010523"/>
    </source>
</evidence>
<sequence>MFQYLKKLIQSKPEKMISYAQYIAEALYHPEHGYYMRESEKIGRHGDFITTSNISDIYGRAIAKWYRKLVREFDLPASVCEIGAGNGRFAKAFLEEWKREHHLPLHYFIVEASPYHLKKQRELLRNFPNVKQIPSLREIKPFKGMVFSNELFDALPVHVVERNDGKLYEIMVGVEHNELLEKKVPLKNEQIFRFLKKNQIVLNENQRIEIPLEMERMLAGISNMMAQGLVVTSDYGYTTDEWLEPYRRNGSLRGYYNHTMFHNVLNNPGEMDITSHVHFDAFIKKGEKLGLRFLIKQRQDEFLVAIGLLMQLEENYDPNPFSETSKRNRAIRSLILPDGMSGSFHIIIQQKNLHLLPDQLFKFNKKSNG</sequence>
<dbReference type="Proteomes" id="UP000010523">
    <property type="component" value="Unassembled WGS sequence"/>
</dbReference>
<evidence type="ECO:0000256" key="2">
    <source>
        <dbReference type="ARBA" id="ARBA00022679"/>
    </source>
</evidence>
<dbReference type="STRING" id="997296.PB1_14889"/>
<dbReference type="RefSeq" id="WP_004437833.1">
    <property type="nucleotide sequence ID" value="NZ_AFEU01000003.1"/>
</dbReference>
<comment type="caution">
    <text evidence="3">The sequence shown here is derived from an EMBL/GenBank/DDBJ whole genome shotgun (WGS) entry which is preliminary data.</text>
</comment>
<dbReference type="OrthoDB" id="9794208at2"/>
<dbReference type="eggNOG" id="COG1565">
    <property type="taxonomic scope" value="Bacteria"/>
</dbReference>
<protein>
    <recommendedName>
        <fullName evidence="5">SAM-dependent methyltransferase</fullName>
    </recommendedName>
</protein>
<dbReference type="PANTHER" id="PTHR12049">
    <property type="entry name" value="PROTEIN ARGININE METHYLTRANSFERASE NDUFAF7, MITOCHONDRIAL"/>
    <property type="match status" value="1"/>
</dbReference>
<dbReference type="Pfam" id="PF02636">
    <property type="entry name" value="Methyltransf_28"/>
    <property type="match status" value="1"/>
</dbReference>
<organism evidence="3 4">
    <name type="scientific">Bacillus methanolicus PB1</name>
    <dbReference type="NCBI Taxonomy" id="997296"/>
    <lineage>
        <taxon>Bacteria</taxon>
        <taxon>Bacillati</taxon>
        <taxon>Bacillota</taxon>
        <taxon>Bacilli</taxon>
        <taxon>Bacillales</taxon>
        <taxon>Bacillaceae</taxon>
        <taxon>Bacillus</taxon>
    </lineage>
</organism>
<name>I3DX83_BACMT</name>
<accession>I3DX83</accession>
<reference evidence="3 4" key="1">
    <citation type="journal article" date="2012" name="Appl. Environ. Microbiol.">
        <title>Genome Sequence of Thermotolerant Bacillus methanolicus: Features and Regulation Related to Methylotrophy and Production of L-Lysine and L-Glutamate from Methanol.</title>
        <authorList>
            <person name="Heggeset T.M."/>
            <person name="Krog A."/>
            <person name="Balzer S."/>
            <person name="Wentzel A."/>
            <person name="Ellingsen T.E."/>
            <person name="Brautaset T."/>
        </authorList>
    </citation>
    <scope>NUCLEOTIDE SEQUENCE [LARGE SCALE GENOMIC DNA]</scope>
    <source>
        <strain evidence="3 4">PB1</strain>
    </source>
</reference>
<dbReference type="EMBL" id="AFEU01000003">
    <property type="protein sequence ID" value="EIJ78854.1"/>
    <property type="molecule type" value="Genomic_DNA"/>
</dbReference>
<dbReference type="InterPro" id="IPR038375">
    <property type="entry name" value="NDUFAF7_sf"/>
</dbReference>
<dbReference type="GO" id="GO:0035243">
    <property type="term" value="F:protein-arginine omega-N symmetric methyltransferase activity"/>
    <property type="evidence" value="ECO:0007669"/>
    <property type="project" value="TreeGrafter"/>
</dbReference>
<dbReference type="AlphaFoldDB" id="I3DX83"/>